<keyword evidence="9" id="KW-0614">Plasmid</keyword>
<dbReference type="PROSITE" id="PS51898">
    <property type="entry name" value="TYR_RECOMBINASE"/>
    <property type="match status" value="1"/>
</dbReference>
<name>A0AAV3F8C2_CLOPF</name>
<dbReference type="GO" id="GO:0006310">
    <property type="term" value="P:DNA recombination"/>
    <property type="evidence" value="ECO:0007669"/>
    <property type="project" value="UniProtKB-KW"/>
</dbReference>
<keyword evidence="5" id="KW-0233">DNA recombination</keyword>
<feature type="domain" description="Tyr recombinase" evidence="7">
    <location>
        <begin position="104"/>
        <end position="277"/>
    </location>
</feature>
<accession>A0AAV3F8C2</accession>
<organism evidence="9 10">
    <name type="scientific">Clostridium perfringens F262</name>
    <dbReference type="NCBI Taxonomy" id="883064"/>
    <lineage>
        <taxon>Bacteria</taxon>
        <taxon>Bacillati</taxon>
        <taxon>Bacillota</taxon>
        <taxon>Clostridia</taxon>
        <taxon>Eubacteriales</taxon>
        <taxon>Clostridiaceae</taxon>
        <taxon>Clostridium</taxon>
    </lineage>
</organism>
<dbReference type="InterPro" id="IPR050090">
    <property type="entry name" value="Tyrosine_recombinase_XerCD"/>
</dbReference>
<gene>
    <name evidence="9" type="ORF">HA1_16052</name>
</gene>
<comment type="caution">
    <text evidence="9">The sequence shown here is derived from an EMBL/GenBank/DDBJ whole genome shotgun (WGS) entry which is preliminary data.</text>
</comment>
<evidence type="ECO:0000313" key="9">
    <source>
        <dbReference type="EMBL" id="EIA15594.1"/>
    </source>
</evidence>
<evidence type="ECO:0000256" key="4">
    <source>
        <dbReference type="ARBA" id="ARBA00023125"/>
    </source>
</evidence>
<evidence type="ECO:0000259" key="8">
    <source>
        <dbReference type="PROSITE" id="PS51900"/>
    </source>
</evidence>
<evidence type="ECO:0000256" key="2">
    <source>
        <dbReference type="ARBA" id="ARBA00008857"/>
    </source>
</evidence>
<evidence type="ECO:0000256" key="6">
    <source>
        <dbReference type="PROSITE-ProRule" id="PRU01248"/>
    </source>
</evidence>
<keyword evidence="4 6" id="KW-0238">DNA-binding</keyword>
<geneLocation type="plasmid" evidence="9 10">
    <name>pF262D</name>
</geneLocation>
<dbReference type="InterPro" id="IPR011010">
    <property type="entry name" value="DNA_brk_join_enz"/>
</dbReference>
<evidence type="ECO:0000259" key="7">
    <source>
        <dbReference type="PROSITE" id="PS51898"/>
    </source>
</evidence>
<dbReference type="SUPFAM" id="SSF56349">
    <property type="entry name" value="DNA breaking-rejoining enzymes"/>
    <property type="match status" value="1"/>
</dbReference>
<dbReference type="InterPro" id="IPR013762">
    <property type="entry name" value="Integrase-like_cat_sf"/>
</dbReference>
<dbReference type="Proteomes" id="UP000005358">
    <property type="component" value="Plasmid pF262D"/>
</dbReference>
<dbReference type="InterPro" id="IPR002104">
    <property type="entry name" value="Integrase_catalytic"/>
</dbReference>
<dbReference type="RefSeq" id="WP_003482708.1">
    <property type="nucleotide sequence ID" value="NZ_CM001481.1"/>
</dbReference>
<feature type="domain" description="Core-binding (CB)" evidence="8">
    <location>
        <begin position="1"/>
        <end position="89"/>
    </location>
</feature>
<dbReference type="Pfam" id="PF00589">
    <property type="entry name" value="Phage_integrase"/>
    <property type="match status" value="1"/>
</dbReference>
<evidence type="ECO:0000256" key="5">
    <source>
        <dbReference type="ARBA" id="ARBA00023172"/>
    </source>
</evidence>
<evidence type="ECO:0000313" key="10">
    <source>
        <dbReference type="Proteomes" id="UP000005358"/>
    </source>
</evidence>
<comment type="similarity">
    <text evidence="2">Belongs to the 'phage' integrase family.</text>
</comment>
<dbReference type="PROSITE" id="PS51900">
    <property type="entry name" value="CB"/>
    <property type="match status" value="1"/>
</dbReference>
<dbReference type="PANTHER" id="PTHR30349:SF41">
    <property type="entry name" value="INTEGRASE_RECOMBINASE PROTEIN MJ0367-RELATED"/>
    <property type="match status" value="1"/>
</dbReference>
<dbReference type="AlphaFoldDB" id="A0AAV3F8C2"/>
<reference evidence="9 10" key="1">
    <citation type="journal article" date="2012" name="PLoS ONE">
        <title>Genome Sequencing and Analysis of a Type A Clostridium perfringens Isolate from a Case of Bovine Clostridial Abomasitis.</title>
        <authorList>
            <person name="Nowell V.J."/>
            <person name="Kropinski A.M."/>
            <person name="Songer J.G."/>
            <person name="Macinnes J.I."/>
            <person name="Parreira V.R."/>
            <person name="Prescott J.F."/>
        </authorList>
    </citation>
    <scope>NUCLEOTIDE SEQUENCE [LARGE SCALE GENOMIC DNA]</scope>
    <source>
        <strain evidence="9 10">F262</strain>
    </source>
</reference>
<dbReference type="Pfam" id="PF02899">
    <property type="entry name" value="Phage_int_SAM_1"/>
    <property type="match status" value="1"/>
</dbReference>
<dbReference type="Gene3D" id="1.10.443.10">
    <property type="entry name" value="Intergrase catalytic core"/>
    <property type="match status" value="1"/>
</dbReference>
<evidence type="ECO:0000256" key="3">
    <source>
        <dbReference type="ARBA" id="ARBA00022908"/>
    </source>
</evidence>
<dbReference type="GO" id="GO:0003677">
    <property type="term" value="F:DNA binding"/>
    <property type="evidence" value="ECO:0007669"/>
    <property type="project" value="UniProtKB-UniRule"/>
</dbReference>
<proteinExistence type="inferred from homology"/>
<protein>
    <submittedName>
        <fullName evidence="9">Integrase/recombinase XerD</fullName>
    </submittedName>
</protein>
<dbReference type="EMBL" id="AFES01000053">
    <property type="protein sequence ID" value="EIA15594.1"/>
    <property type="molecule type" value="Genomic_DNA"/>
</dbReference>
<dbReference type="Gene3D" id="1.10.150.130">
    <property type="match status" value="1"/>
</dbReference>
<dbReference type="InterPro" id="IPR010998">
    <property type="entry name" value="Integrase_recombinase_N"/>
</dbReference>
<dbReference type="InterPro" id="IPR044068">
    <property type="entry name" value="CB"/>
</dbReference>
<dbReference type="GO" id="GO:0015074">
    <property type="term" value="P:DNA integration"/>
    <property type="evidence" value="ECO:0007669"/>
    <property type="project" value="UniProtKB-KW"/>
</dbReference>
<evidence type="ECO:0000256" key="1">
    <source>
        <dbReference type="ARBA" id="ARBA00003283"/>
    </source>
</evidence>
<comment type="function">
    <text evidence="1">Site-specific tyrosine recombinase, which acts by catalyzing the cutting and rejoining of the recombining DNA molecules.</text>
</comment>
<dbReference type="PANTHER" id="PTHR30349">
    <property type="entry name" value="PHAGE INTEGRASE-RELATED"/>
    <property type="match status" value="1"/>
</dbReference>
<keyword evidence="3" id="KW-0229">DNA integration</keyword>
<dbReference type="InterPro" id="IPR004107">
    <property type="entry name" value="Integrase_SAM-like_N"/>
</dbReference>
<sequence length="284" mass="33104">MKKEISQFLSEESKRGLSEGTLQKYEIDLNLFFDYMEHKQNIKSLNSVTGEEGQKIIDRYINYLKREGYKPSTINGKIVSINKFLKYLGHEFKAKAIKIQNKMYIENIISEREFERLIRACKDNKRDYTIIMTLANTGLRISELLSLTINDPKKESIYIYGKGGKGRELILSPQLKKILNDYIDNYRMKTHKRLLFTGERGALKRNAINKMLLKYQKKTGISKEKMHPHSFRHFYAKYLISKGIGLDIIQTLLGHENINTTSIYTKSSKKELVSIINRTFLASI</sequence>